<evidence type="ECO:0000313" key="3">
    <source>
        <dbReference type="EMBL" id="KAK1309945.1"/>
    </source>
</evidence>
<dbReference type="GO" id="GO:0043813">
    <property type="term" value="F:phosphatidylinositol-3,5-bisphosphate 5-phosphatase activity"/>
    <property type="evidence" value="ECO:0007669"/>
    <property type="project" value="InterPro"/>
</dbReference>
<protein>
    <submittedName>
        <fullName evidence="3">Phosphoinositide phosphatase SAC1</fullName>
    </submittedName>
</protein>
<keyword evidence="4" id="KW-1185">Reference proteome</keyword>
<feature type="compositionally biased region" description="Polar residues" evidence="2">
    <location>
        <begin position="73"/>
        <end position="82"/>
    </location>
</feature>
<proteinExistence type="predicted"/>
<evidence type="ECO:0000256" key="2">
    <source>
        <dbReference type="SAM" id="MobiDB-lite"/>
    </source>
</evidence>
<evidence type="ECO:0000256" key="1">
    <source>
        <dbReference type="ARBA" id="ARBA00022801"/>
    </source>
</evidence>
<comment type="caution">
    <text evidence="3">The sequence shown here is derived from an EMBL/GenBank/DDBJ whole genome shotgun (WGS) entry which is preliminary data.</text>
</comment>
<dbReference type="InterPro" id="IPR043573">
    <property type="entry name" value="Fig4-like"/>
</dbReference>
<reference evidence="3" key="2">
    <citation type="submission" date="2023-06" db="EMBL/GenBank/DDBJ databases">
        <authorList>
            <person name="Ma L."/>
            <person name="Liu K.-W."/>
            <person name="Li Z."/>
            <person name="Hsiao Y.-Y."/>
            <person name="Qi Y."/>
            <person name="Fu T."/>
            <person name="Tang G."/>
            <person name="Zhang D."/>
            <person name="Sun W.-H."/>
            <person name="Liu D.-K."/>
            <person name="Li Y."/>
            <person name="Chen G.-Z."/>
            <person name="Liu X.-D."/>
            <person name="Liao X.-Y."/>
            <person name="Jiang Y.-T."/>
            <person name="Yu X."/>
            <person name="Hao Y."/>
            <person name="Huang J."/>
            <person name="Zhao X.-W."/>
            <person name="Ke S."/>
            <person name="Chen Y.-Y."/>
            <person name="Wu W.-L."/>
            <person name="Hsu J.-L."/>
            <person name="Lin Y.-F."/>
            <person name="Huang M.-D."/>
            <person name="Li C.-Y."/>
            <person name="Huang L."/>
            <person name="Wang Z.-W."/>
            <person name="Zhao X."/>
            <person name="Zhong W.-Y."/>
            <person name="Peng D.-H."/>
            <person name="Ahmad S."/>
            <person name="Lan S."/>
            <person name="Zhang J.-S."/>
            <person name="Tsai W.-C."/>
            <person name="Van De Peer Y."/>
            <person name="Liu Z.-J."/>
        </authorList>
    </citation>
    <scope>NUCLEOTIDE SEQUENCE</scope>
    <source>
        <strain evidence="3">CP</strain>
        <tissue evidence="3">Leaves</tissue>
    </source>
</reference>
<dbReference type="AlphaFoldDB" id="A0AAV9EAT6"/>
<organism evidence="3 4">
    <name type="scientific">Acorus calamus</name>
    <name type="common">Sweet flag</name>
    <dbReference type="NCBI Taxonomy" id="4465"/>
    <lineage>
        <taxon>Eukaryota</taxon>
        <taxon>Viridiplantae</taxon>
        <taxon>Streptophyta</taxon>
        <taxon>Embryophyta</taxon>
        <taxon>Tracheophyta</taxon>
        <taxon>Spermatophyta</taxon>
        <taxon>Magnoliopsida</taxon>
        <taxon>Liliopsida</taxon>
        <taxon>Acoraceae</taxon>
        <taxon>Acorus</taxon>
    </lineage>
</organism>
<dbReference type="PANTHER" id="PTHR45738">
    <property type="entry name" value="POLYPHOSPHOINOSITIDE PHOSPHATASE"/>
    <property type="match status" value="1"/>
</dbReference>
<keyword evidence="1" id="KW-0378">Hydrolase</keyword>
<dbReference type="GO" id="GO:0046856">
    <property type="term" value="P:phosphatidylinositol dephosphorylation"/>
    <property type="evidence" value="ECO:0007669"/>
    <property type="project" value="InterPro"/>
</dbReference>
<reference evidence="3" key="1">
    <citation type="journal article" date="2023" name="Nat. Commun.">
        <title>Diploid and tetraploid genomes of Acorus and the evolution of monocots.</title>
        <authorList>
            <person name="Ma L."/>
            <person name="Liu K.W."/>
            <person name="Li Z."/>
            <person name="Hsiao Y.Y."/>
            <person name="Qi Y."/>
            <person name="Fu T."/>
            <person name="Tang G.D."/>
            <person name="Zhang D."/>
            <person name="Sun W.H."/>
            <person name="Liu D.K."/>
            <person name="Li Y."/>
            <person name="Chen G.Z."/>
            <person name="Liu X.D."/>
            <person name="Liao X.Y."/>
            <person name="Jiang Y.T."/>
            <person name="Yu X."/>
            <person name="Hao Y."/>
            <person name="Huang J."/>
            <person name="Zhao X.W."/>
            <person name="Ke S."/>
            <person name="Chen Y.Y."/>
            <person name="Wu W.L."/>
            <person name="Hsu J.L."/>
            <person name="Lin Y.F."/>
            <person name="Huang M.D."/>
            <person name="Li C.Y."/>
            <person name="Huang L."/>
            <person name="Wang Z.W."/>
            <person name="Zhao X."/>
            <person name="Zhong W.Y."/>
            <person name="Peng D.H."/>
            <person name="Ahmad S."/>
            <person name="Lan S."/>
            <person name="Zhang J.S."/>
            <person name="Tsai W.C."/>
            <person name="Van de Peer Y."/>
            <person name="Liu Z.J."/>
        </authorList>
    </citation>
    <scope>NUCLEOTIDE SEQUENCE</scope>
    <source>
        <strain evidence="3">CP</strain>
    </source>
</reference>
<feature type="region of interest" description="Disordered" evidence="2">
    <location>
        <begin position="72"/>
        <end position="98"/>
    </location>
</feature>
<dbReference type="Proteomes" id="UP001180020">
    <property type="component" value="Unassembled WGS sequence"/>
</dbReference>
<sequence>MMLRREFKNAVGYLNEILPKESQLKFIHWDFHKFAKSKSANVLAVLGAVAREALDLTGFYYSGKTAVVKKKATQLSRTNTGRDPSLGDIRTNSGDLVR</sequence>
<accession>A0AAV9EAT6</accession>
<evidence type="ECO:0000313" key="4">
    <source>
        <dbReference type="Proteomes" id="UP001180020"/>
    </source>
</evidence>
<dbReference type="PANTHER" id="PTHR45738:SF5">
    <property type="entry name" value="POLYPHOSPHOINOSITIDE PHOSPHATASE"/>
    <property type="match status" value="1"/>
</dbReference>
<name>A0AAV9EAT6_ACOCL</name>
<dbReference type="EMBL" id="JAUJYO010000008">
    <property type="protein sequence ID" value="KAK1309945.1"/>
    <property type="molecule type" value="Genomic_DNA"/>
</dbReference>
<gene>
    <name evidence="3" type="primary">SAC1</name>
    <name evidence="3" type="ORF">QJS10_CPA08g01269</name>
</gene>